<protein>
    <submittedName>
        <fullName evidence="2">Uncharacterized protein</fullName>
    </submittedName>
</protein>
<feature type="compositionally biased region" description="Acidic residues" evidence="1">
    <location>
        <begin position="1"/>
        <end position="23"/>
    </location>
</feature>
<feature type="non-terminal residue" evidence="2">
    <location>
        <position position="1"/>
    </location>
</feature>
<evidence type="ECO:0000313" key="3">
    <source>
        <dbReference type="Proteomes" id="UP000268535"/>
    </source>
</evidence>
<reference evidence="3" key="1">
    <citation type="journal article" date="2018" name="Nat. Microbiol.">
        <title>Leveraging single-cell genomics to expand the fungal tree of life.</title>
        <authorList>
            <person name="Ahrendt S.R."/>
            <person name="Quandt C.A."/>
            <person name="Ciobanu D."/>
            <person name="Clum A."/>
            <person name="Salamov A."/>
            <person name="Andreopoulos B."/>
            <person name="Cheng J.F."/>
            <person name="Woyke T."/>
            <person name="Pelin A."/>
            <person name="Henrissat B."/>
            <person name="Reynolds N.K."/>
            <person name="Benny G.L."/>
            <person name="Smith M.E."/>
            <person name="James T.Y."/>
            <person name="Grigoriev I.V."/>
        </authorList>
    </citation>
    <scope>NUCLEOTIDE SEQUENCE [LARGE SCALE GENOMIC DNA]</scope>
    <source>
        <strain evidence="3">ATCC 52028</strain>
    </source>
</reference>
<feature type="compositionally biased region" description="Low complexity" evidence="1">
    <location>
        <begin position="193"/>
        <end position="202"/>
    </location>
</feature>
<feature type="compositionally biased region" description="Basic and acidic residues" evidence="1">
    <location>
        <begin position="27"/>
        <end position="37"/>
    </location>
</feature>
<sequence>FLTGDDADSTLDLEASDDADAEGAAEAGRRAPPHEPEPEPEPASRPPSRFLALTHLDVAQNPIAQAADLVPLVQLPSLATVSLEGIPAMREILDAQETPFVYRVAGAAGAVAAGAAAAAATRPVPDLFSLCMQARIRVVDAIYARYNAAPTTRLVTLHGPAQTVRTVQVVDPLHQGPLARLGLARRARRSRAKGAAAASGPLNPATTAATAEQSGPAEAVAAAPGRRVPHAAGGDAARQPRVADGPAAAHGGAVGGRSRVRRRRGARVQRAHPRARRAGGALGPPR</sequence>
<organism evidence="2 3">
    <name type="scientific">Caulochytrium protostelioides</name>
    <dbReference type="NCBI Taxonomy" id="1555241"/>
    <lineage>
        <taxon>Eukaryota</taxon>
        <taxon>Fungi</taxon>
        <taxon>Fungi incertae sedis</taxon>
        <taxon>Chytridiomycota</taxon>
        <taxon>Chytridiomycota incertae sedis</taxon>
        <taxon>Chytridiomycetes</taxon>
        <taxon>Caulochytriales</taxon>
        <taxon>Caulochytriaceae</taxon>
        <taxon>Caulochytrium</taxon>
    </lineage>
</organism>
<evidence type="ECO:0000256" key="1">
    <source>
        <dbReference type="SAM" id="MobiDB-lite"/>
    </source>
</evidence>
<feature type="compositionally biased region" description="Polar residues" evidence="1">
    <location>
        <begin position="204"/>
        <end position="213"/>
    </location>
</feature>
<accession>A0A4P9WU21</accession>
<evidence type="ECO:0000313" key="2">
    <source>
        <dbReference type="EMBL" id="RKO95498.1"/>
    </source>
</evidence>
<dbReference type="AlphaFoldDB" id="A0A4P9WU21"/>
<feature type="compositionally biased region" description="Basic residues" evidence="1">
    <location>
        <begin position="258"/>
        <end position="277"/>
    </location>
</feature>
<feature type="region of interest" description="Disordered" evidence="1">
    <location>
        <begin position="1"/>
        <end position="47"/>
    </location>
</feature>
<feature type="region of interest" description="Disordered" evidence="1">
    <location>
        <begin position="190"/>
        <end position="286"/>
    </location>
</feature>
<gene>
    <name evidence="2" type="ORF">CAUPRSCDRAFT_12800</name>
</gene>
<dbReference type="EMBL" id="ML011569">
    <property type="protein sequence ID" value="RKO95498.1"/>
    <property type="molecule type" value="Genomic_DNA"/>
</dbReference>
<proteinExistence type="predicted"/>
<name>A0A4P9WU21_9FUNG</name>
<dbReference type="Proteomes" id="UP000268535">
    <property type="component" value="Unassembled WGS sequence"/>
</dbReference>